<evidence type="ECO:0000256" key="9">
    <source>
        <dbReference type="ARBA" id="ARBA00022695"/>
    </source>
</evidence>
<dbReference type="InterPro" id="IPR007855">
    <property type="entry name" value="RDRP"/>
</dbReference>
<dbReference type="PANTHER" id="PTHR23079">
    <property type="entry name" value="RNA-DEPENDENT RNA POLYMERASE"/>
    <property type="match status" value="1"/>
</dbReference>
<keyword evidence="17 23" id="KW-0472">Membrane</keyword>
<dbReference type="GO" id="GO:0008270">
    <property type="term" value="F:zinc ion binding"/>
    <property type="evidence" value="ECO:0007669"/>
    <property type="project" value="UniProtKB-KW"/>
</dbReference>
<dbReference type="InterPro" id="IPR017441">
    <property type="entry name" value="Protein_kinase_ATP_BS"/>
</dbReference>
<dbReference type="CDD" id="cd16461">
    <property type="entry name" value="RING-H2_EL5-like"/>
    <property type="match status" value="1"/>
</dbReference>
<dbReference type="PROSITE" id="PS50011">
    <property type="entry name" value="PROTEIN_KINASE_DOM"/>
    <property type="match status" value="1"/>
</dbReference>
<comment type="similarity">
    <text evidence="19">Belongs to the RING-type zinc finger family. ATL subfamily.</text>
</comment>
<feature type="binding site" evidence="22">
    <location>
        <position position="362"/>
    </location>
    <ligand>
        <name>ATP</name>
        <dbReference type="ChEBI" id="CHEBI:30616"/>
    </ligand>
</feature>
<organism evidence="27 28">
    <name type="scientific">Carpinus fangiana</name>
    <dbReference type="NCBI Taxonomy" id="176857"/>
    <lineage>
        <taxon>Eukaryota</taxon>
        <taxon>Viridiplantae</taxon>
        <taxon>Streptophyta</taxon>
        <taxon>Embryophyta</taxon>
        <taxon>Tracheophyta</taxon>
        <taxon>Spermatophyta</taxon>
        <taxon>Magnoliopsida</taxon>
        <taxon>eudicotyledons</taxon>
        <taxon>Gunneridae</taxon>
        <taxon>Pentapetalae</taxon>
        <taxon>rosids</taxon>
        <taxon>fabids</taxon>
        <taxon>Fagales</taxon>
        <taxon>Betulaceae</taxon>
        <taxon>Carpinus</taxon>
    </lineage>
</organism>
<name>A0A5N6RSK5_9ROSI</name>
<dbReference type="GO" id="GO:0003723">
    <property type="term" value="F:RNA binding"/>
    <property type="evidence" value="ECO:0007669"/>
    <property type="project" value="UniProtKB-KW"/>
</dbReference>
<evidence type="ECO:0000256" key="1">
    <source>
        <dbReference type="ARBA" id="ARBA00000900"/>
    </source>
</evidence>
<keyword evidence="16 23" id="KW-1133">Transmembrane helix</keyword>
<keyword evidence="28" id="KW-1185">Reference proteome</keyword>
<evidence type="ECO:0000259" key="26">
    <source>
        <dbReference type="PROSITE" id="PS50089"/>
    </source>
</evidence>
<dbReference type="FunFam" id="3.30.40.10:FF:000231">
    <property type="entry name" value="RING-H2 finger protein ATL46"/>
    <property type="match status" value="1"/>
</dbReference>
<dbReference type="InterPro" id="IPR013083">
    <property type="entry name" value="Znf_RING/FYVE/PHD"/>
</dbReference>
<evidence type="ECO:0000256" key="22">
    <source>
        <dbReference type="PROSITE-ProRule" id="PRU10141"/>
    </source>
</evidence>
<dbReference type="Pfam" id="PF13639">
    <property type="entry name" value="zf-RING_2"/>
    <property type="match status" value="1"/>
</dbReference>
<dbReference type="Gene3D" id="1.10.510.10">
    <property type="entry name" value="Transferase(Phosphotransferase) domain 1"/>
    <property type="match status" value="1"/>
</dbReference>
<dbReference type="EMBL" id="CM017328">
    <property type="protein sequence ID" value="KAE8124183.1"/>
    <property type="molecule type" value="Genomic_DNA"/>
</dbReference>
<evidence type="ECO:0000256" key="6">
    <source>
        <dbReference type="ARBA" id="ARBA00022614"/>
    </source>
</evidence>
<sequence length="1901" mass="213911">MDRIPIWVLPILILIITSVAISQEEEVKQALVQFMDKLSPGGNAQRDANWGCNMTSNPCNWFGVTCYQHTNSVWRIGIENFNLSEVFDASSVCRAKDLLVLSLKDNIIYGTIGEEIGQCKQLTHLYLSGNNFSGSLPDSLSDLGNLKRLEISDNNFSGELPDLPRISGLRNFLAQNNNLRGGIPNFDQFNVSNNNFSGPIPDVPGIFTAGSFLGNPGLCGQLLSTPCPPAPPPSAMEPKPSSTNVFLVYAGYMILGMVIVLFFAVKIIPEKEQQRGKGDASIYKPSETSNDQFKFGVNRSEYSMASIESSVITSTLVVLTSPLVPLLRFEDLLRAPAELLGRGKHGSLYKVMLDSGVNLAVKRIKDWEISDEDFRRRIQKIEQTRHSNILPPIAFYCSKQEKLLVYQYQPNGSLFQLLHGPRNDHTIDWGSRLIVAANIAEALAYMHKELQEDGIAHGNLKSTNILFDKNMNLCISEYGLMVMENQEESFLSQTKDFKNKHLSAGQAYGTFKLDVYGFGVILLELLTGKLVQNNGLDLAMGADSRPSSSAIYQSNRYPETSGSRAFQRQLQQLFRLHDSGLDQSSIDALPVFYYEDIMGLKEPFDCAVCLCEFSDQDKLRLLPTCSHAFHMDCIDTWLLSNSTCPLCRRTLLGSGNHIEIPVFNFNVSRELSNRFPSDRENGPSGTHKPITIEEAVGEKRVFSVRLGNSCNLDARRCYSMGTFQYVVDDSTLQVALSDSGDGDGSGDGSSNVKLDKEKGYFSNFSVDGDVESKKISGRTKGDSFSVSKIWLWSKKSRFPSSSNNRMDLPPSFNRPTARVSNIPQSATAHDLLHFLESTLGPDSVYAVEITTERKNWKSRGFGRVQFATIEARAKAHSLSLSFKSNTLRLSDTFDDVVVRPVHQKHRLENCVLHVGFMTREGCMSVLESWEGVRVWVEVMFQDVLEADRCCLGGTDVNALLLKLKYGPRIYQKVSGPGITSKFSGDRYNIFKEDLDYLWVRTTDFSVMKSIGQSTSFCWEPEEGLSASDIFTSFPRYKEDKKDLILEDGEEFCSTSEIVPLVKCELGSNLAYEIFFQLNSLIHTQKISLAAVDSDLVETLGRLKVETALMILQKLHKLNSTCYEPLSFVKTQLHVLGRNSKSVPPSSHKRLADHNVMSCHRALITPSKIYCLGPELETSNYVVKNFASYASDFMRVTFVEEDWSKLPVNAISASVQRGIFAKPFRTGIYHRILSALRDGIVIGAKRFQFLAFSASQLRSNSVWMFASNEKIKAEDIREWMGCFNKIRSVSKCAARMGQLFSSSHQTFVVPEQDVEIIPDVEVTTDGFDYCFSDGIGKISLSFAMQVAQKCGLSQTPSAFQIRYGGYKGVVTVDRNSFRKLSLRGSMLKFESQNRMLNVTKWSDSMPCYLNREIISLLSTLGVEDEVFEAMQQEQLCLLHKMLTSREAALNALESLNGSNSKNILVKMLLQGYEPNQEPYLSMMLQAHYENLLSDLKSRCRIFVPKGRILIGCMDETGILNYGQIYVRVTMTKAELQSLDQSYFHKVDETTCVIVGKVVVTKNPCLHPGDIRVLEAIYEVELEEKGLVDCLVFPQKGERPHANECSGGDLDGDQFFISWDEGLIPCQTDPPMDYTGRRPRIKDHDVSLEEIQKFFVDYMINDTLGAISTAHLVHGDREPNKARSQKCLELANLQSMAVDFAKTGAPAEMPRVLKPREFPDFMERVGKPTYISNGVLGKLYRAIVDSMLQERSNMVLDKIAEVTYDCDLEVDGFQNFLEIAESHKDLYLEKMSTLMIYYRAESEDEMLTGNLRSREAYLQRDNRRYGDMKDRILLAVKNLQNEAKEWFESSCKRHEHQQMASAWYHVTYHPTYCQEGFSCLSFPWIVGDILLNIKSVNSRKVRA</sequence>
<dbReference type="Pfam" id="PF00069">
    <property type="entry name" value="Pkinase"/>
    <property type="match status" value="1"/>
</dbReference>
<dbReference type="InterPro" id="IPR011009">
    <property type="entry name" value="Kinase-like_dom_sf"/>
</dbReference>
<keyword evidence="12 21" id="KW-0863">Zinc-finger</keyword>
<comment type="catalytic activity">
    <reaction evidence="1">
        <text>S-ubiquitinyl-[E2 ubiquitin-conjugating enzyme]-L-cysteine + [acceptor protein]-L-lysine = [E2 ubiquitin-conjugating enzyme]-L-cysteine + N(6)-ubiquitinyl-[acceptor protein]-L-lysine.</text>
        <dbReference type="EC" id="2.3.2.27"/>
    </reaction>
</comment>
<dbReference type="InterPro" id="IPR013210">
    <property type="entry name" value="LRR_N_plant-typ"/>
</dbReference>
<evidence type="ECO:0000256" key="11">
    <source>
        <dbReference type="ARBA" id="ARBA00022737"/>
    </source>
</evidence>
<evidence type="ECO:0000256" key="14">
    <source>
        <dbReference type="ARBA" id="ARBA00022833"/>
    </source>
</evidence>
<dbReference type="OrthoDB" id="6513042at2759"/>
<dbReference type="PROSITE" id="PS00107">
    <property type="entry name" value="PROTEIN_KINASE_ATP"/>
    <property type="match status" value="1"/>
</dbReference>
<evidence type="ECO:0000256" key="12">
    <source>
        <dbReference type="ARBA" id="ARBA00022771"/>
    </source>
</evidence>
<dbReference type="Proteomes" id="UP000327013">
    <property type="component" value="Chromosome 8"/>
</dbReference>
<evidence type="ECO:0000313" key="27">
    <source>
        <dbReference type="EMBL" id="KAE8124183.1"/>
    </source>
</evidence>
<dbReference type="InterPro" id="IPR001841">
    <property type="entry name" value="Znf_RING"/>
</dbReference>
<dbReference type="GO" id="GO:0061630">
    <property type="term" value="F:ubiquitin protein ligase activity"/>
    <property type="evidence" value="ECO:0007669"/>
    <property type="project" value="UniProtKB-EC"/>
</dbReference>
<comment type="catalytic activity">
    <reaction evidence="20">
        <text>RNA(n) + a ribonucleoside 5'-triphosphate = RNA(n+1) + diphosphate</text>
        <dbReference type="Rhea" id="RHEA:21248"/>
        <dbReference type="Rhea" id="RHEA-COMP:14527"/>
        <dbReference type="Rhea" id="RHEA-COMP:17342"/>
        <dbReference type="ChEBI" id="CHEBI:33019"/>
        <dbReference type="ChEBI" id="CHEBI:61557"/>
        <dbReference type="ChEBI" id="CHEBI:140395"/>
        <dbReference type="EC" id="2.7.7.48"/>
    </reaction>
</comment>
<feature type="transmembrane region" description="Helical" evidence="23">
    <location>
        <begin position="246"/>
        <end position="268"/>
    </location>
</feature>
<dbReference type="InterPro" id="IPR057590">
    <property type="entry name" value="PH_RDR1/2-like"/>
</dbReference>
<dbReference type="InterPro" id="IPR001611">
    <property type="entry name" value="Leu-rich_rpt"/>
</dbReference>
<keyword evidence="15" id="KW-0694">RNA-binding</keyword>
<keyword evidence="5" id="KW-0696">RNA-directed RNA polymerase</keyword>
<evidence type="ECO:0000256" key="5">
    <source>
        <dbReference type="ARBA" id="ARBA00022484"/>
    </source>
</evidence>
<comment type="subcellular location">
    <subcellularLocation>
        <location evidence="2">Membrane</location>
        <topology evidence="2">Single-pass membrane protein</topology>
    </subcellularLocation>
</comment>
<keyword evidence="22" id="KW-0547">Nucleotide-binding</keyword>
<evidence type="ECO:0000256" key="24">
    <source>
        <dbReference type="SAM" id="SignalP"/>
    </source>
</evidence>
<dbReference type="InterPro" id="IPR058752">
    <property type="entry name" value="RDRP_C_head"/>
</dbReference>
<dbReference type="Pfam" id="PF24823">
    <property type="entry name" value="PH_RDR2"/>
    <property type="match status" value="1"/>
</dbReference>
<dbReference type="InterPro" id="IPR012677">
    <property type="entry name" value="Nucleotide-bd_a/b_plait_sf"/>
</dbReference>
<keyword evidence="24" id="KW-0732">Signal</keyword>
<evidence type="ECO:0000256" key="13">
    <source>
        <dbReference type="ARBA" id="ARBA00022786"/>
    </source>
</evidence>
<reference evidence="27 28" key="1">
    <citation type="submission" date="2019-06" db="EMBL/GenBank/DDBJ databases">
        <title>A chromosomal-level reference genome of Carpinus fangiana (Coryloideae, Betulaceae).</title>
        <authorList>
            <person name="Yang X."/>
            <person name="Wang Z."/>
            <person name="Zhang L."/>
            <person name="Hao G."/>
            <person name="Liu J."/>
            <person name="Yang Y."/>
        </authorList>
    </citation>
    <scope>NUCLEOTIDE SEQUENCE [LARGE SCALE GENOMIC DNA]</scope>
    <source>
        <strain evidence="27">Cfa_2016G</strain>
        <tissue evidence="27">Leaf</tissue>
    </source>
</reference>
<feature type="domain" description="RING-type" evidence="26">
    <location>
        <begin position="606"/>
        <end position="648"/>
    </location>
</feature>
<evidence type="ECO:0000256" key="19">
    <source>
        <dbReference type="ARBA" id="ARBA00024209"/>
    </source>
</evidence>
<dbReference type="InterPro" id="IPR058763">
    <property type="entry name" value="RRM_RDR1/2-like"/>
</dbReference>
<evidence type="ECO:0000256" key="7">
    <source>
        <dbReference type="ARBA" id="ARBA00022679"/>
    </source>
</evidence>
<evidence type="ECO:0000256" key="20">
    <source>
        <dbReference type="ARBA" id="ARBA00048744"/>
    </source>
</evidence>
<keyword evidence="22" id="KW-0067">ATP-binding</keyword>
<evidence type="ECO:0000256" key="3">
    <source>
        <dbReference type="ARBA" id="ARBA00004906"/>
    </source>
</evidence>
<dbReference type="GO" id="GO:0003968">
    <property type="term" value="F:RNA-directed RNA polymerase activity"/>
    <property type="evidence" value="ECO:0007669"/>
    <property type="project" value="UniProtKB-KW"/>
</dbReference>
<dbReference type="InterPro" id="IPR058751">
    <property type="entry name" value="RDRP_helical"/>
</dbReference>
<keyword evidence="9" id="KW-0548">Nucleotidyltransferase</keyword>
<keyword evidence="14" id="KW-0862">Zinc</keyword>
<dbReference type="InterPro" id="IPR032675">
    <property type="entry name" value="LRR_dom_sf"/>
</dbReference>
<dbReference type="InterPro" id="IPR000719">
    <property type="entry name" value="Prot_kinase_dom"/>
</dbReference>
<dbReference type="InterPro" id="IPR035979">
    <property type="entry name" value="RBD_domain_sf"/>
</dbReference>
<dbReference type="InterPro" id="IPR057596">
    <property type="entry name" value="RDRP_core"/>
</dbReference>
<keyword evidence="7" id="KW-0808">Transferase</keyword>
<feature type="signal peptide" evidence="24">
    <location>
        <begin position="1"/>
        <end position="22"/>
    </location>
</feature>
<dbReference type="Pfam" id="PF08263">
    <property type="entry name" value="LRRNT_2"/>
    <property type="match status" value="1"/>
</dbReference>
<dbReference type="Pfam" id="PF26250">
    <property type="entry name" value="RRM_RdRP1_2"/>
    <property type="match status" value="1"/>
</dbReference>
<dbReference type="Gene3D" id="3.30.40.10">
    <property type="entry name" value="Zinc/RING finger domain, C3HC4 (zinc finger)"/>
    <property type="match status" value="1"/>
</dbReference>
<evidence type="ECO:0000256" key="8">
    <source>
        <dbReference type="ARBA" id="ARBA00022692"/>
    </source>
</evidence>
<protein>
    <submittedName>
        <fullName evidence="27">Uncharacterized protein</fullName>
    </submittedName>
</protein>
<feature type="chain" id="PRO_5024335954" evidence="24">
    <location>
        <begin position="23"/>
        <end position="1901"/>
    </location>
</feature>
<comment type="similarity">
    <text evidence="4">Belongs to the RdRP family.</text>
</comment>
<dbReference type="PROSITE" id="PS50089">
    <property type="entry name" value="ZF_RING_2"/>
    <property type="match status" value="1"/>
</dbReference>
<dbReference type="Pfam" id="PF05183">
    <property type="entry name" value="RdRP"/>
    <property type="match status" value="1"/>
</dbReference>
<evidence type="ECO:0000256" key="15">
    <source>
        <dbReference type="ARBA" id="ARBA00022884"/>
    </source>
</evidence>
<comment type="pathway">
    <text evidence="3">Protein modification; protein ubiquitination.</text>
</comment>
<evidence type="ECO:0000256" key="18">
    <source>
        <dbReference type="ARBA" id="ARBA00023158"/>
    </source>
</evidence>
<dbReference type="SUPFAM" id="SSF52058">
    <property type="entry name" value="L domain-like"/>
    <property type="match status" value="1"/>
</dbReference>
<evidence type="ECO:0000256" key="21">
    <source>
        <dbReference type="PROSITE-ProRule" id="PRU00175"/>
    </source>
</evidence>
<proteinExistence type="inferred from homology"/>
<dbReference type="GO" id="GO:0031380">
    <property type="term" value="C:nuclear RNA-directed RNA polymerase complex"/>
    <property type="evidence" value="ECO:0007669"/>
    <property type="project" value="TreeGrafter"/>
</dbReference>
<evidence type="ECO:0000313" key="28">
    <source>
        <dbReference type="Proteomes" id="UP000327013"/>
    </source>
</evidence>
<accession>A0A5N6RSK5</accession>
<keyword evidence="8 23" id="KW-0812">Transmembrane</keyword>
<dbReference type="SMART" id="SM00184">
    <property type="entry name" value="RING"/>
    <property type="match status" value="1"/>
</dbReference>
<feature type="domain" description="Protein kinase" evidence="25">
    <location>
        <begin position="334"/>
        <end position="594"/>
    </location>
</feature>
<dbReference type="SUPFAM" id="SSF56112">
    <property type="entry name" value="Protein kinase-like (PK-like)"/>
    <property type="match status" value="1"/>
</dbReference>
<dbReference type="Gene3D" id="3.80.10.10">
    <property type="entry name" value="Ribonuclease Inhibitor"/>
    <property type="match status" value="2"/>
</dbReference>
<evidence type="ECO:0000256" key="10">
    <source>
        <dbReference type="ARBA" id="ARBA00022723"/>
    </source>
</evidence>
<keyword evidence="18" id="KW-0943">RNA-mediated gene silencing</keyword>
<evidence type="ECO:0000259" key="25">
    <source>
        <dbReference type="PROSITE" id="PS50011"/>
    </source>
</evidence>
<keyword evidence="13" id="KW-0833">Ubl conjugation pathway</keyword>
<dbReference type="Pfam" id="PF00560">
    <property type="entry name" value="LRR_1"/>
    <property type="match status" value="2"/>
</dbReference>
<dbReference type="GO" id="GO:0016020">
    <property type="term" value="C:membrane"/>
    <property type="evidence" value="ECO:0007669"/>
    <property type="project" value="UniProtKB-SubCell"/>
</dbReference>
<keyword evidence="10" id="KW-0479">Metal-binding</keyword>
<dbReference type="Gene3D" id="3.30.70.330">
    <property type="match status" value="1"/>
</dbReference>
<dbReference type="SUPFAM" id="SSF57850">
    <property type="entry name" value="RING/U-box"/>
    <property type="match status" value="1"/>
</dbReference>
<gene>
    <name evidence="27" type="ORF">FH972_019089</name>
</gene>
<dbReference type="GO" id="GO:0005524">
    <property type="term" value="F:ATP binding"/>
    <property type="evidence" value="ECO:0007669"/>
    <property type="project" value="UniProtKB-UniRule"/>
</dbReference>
<dbReference type="Pfam" id="PF26253">
    <property type="entry name" value="RdRP_head"/>
    <property type="match status" value="1"/>
</dbReference>
<dbReference type="SUPFAM" id="SSF54928">
    <property type="entry name" value="RNA-binding domain, RBD"/>
    <property type="match status" value="1"/>
</dbReference>
<evidence type="ECO:0000256" key="17">
    <source>
        <dbReference type="ARBA" id="ARBA00023136"/>
    </source>
</evidence>
<dbReference type="Pfam" id="PF26252">
    <property type="entry name" value="RdRP_helical"/>
    <property type="match status" value="1"/>
</dbReference>
<dbReference type="FunFam" id="3.80.10.10:FF:000383">
    <property type="entry name" value="Leucine-rich repeat receptor protein kinase EMS1"/>
    <property type="match status" value="1"/>
</dbReference>
<dbReference type="GO" id="GO:0030422">
    <property type="term" value="P:siRNA processing"/>
    <property type="evidence" value="ECO:0007669"/>
    <property type="project" value="TreeGrafter"/>
</dbReference>
<evidence type="ECO:0000256" key="4">
    <source>
        <dbReference type="ARBA" id="ARBA00005762"/>
    </source>
</evidence>
<keyword evidence="6" id="KW-0433">Leucine-rich repeat</keyword>
<dbReference type="PANTHER" id="PTHR23079:SF5">
    <property type="entry name" value="RNA-DEPENDENT RNA POLYMERASE 2"/>
    <property type="match status" value="1"/>
</dbReference>
<keyword evidence="11" id="KW-0677">Repeat</keyword>
<dbReference type="GO" id="GO:0004672">
    <property type="term" value="F:protein kinase activity"/>
    <property type="evidence" value="ECO:0007669"/>
    <property type="project" value="InterPro"/>
</dbReference>
<evidence type="ECO:0000256" key="23">
    <source>
        <dbReference type="SAM" id="Phobius"/>
    </source>
</evidence>
<evidence type="ECO:0000256" key="2">
    <source>
        <dbReference type="ARBA" id="ARBA00004167"/>
    </source>
</evidence>
<evidence type="ECO:0000256" key="16">
    <source>
        <dbReference type="ARBA" id="ARBA00022989"/>
    </source>
</evidence>